<dbReference type="GO" id="GO:0000287">
    <property type="term" value="F:magnesium ion binding"/>
    <property type="evidence" value="ECO:0007669"/>
    <property type="project" value="TreeGrafter"/>
</dbReference>
<keyword evidence="7" id="KW-0479">Metal-binding</keyword>
<dbReference type="NCBIfam" id="TIGR00338">
    <property type="entry name" value="serB"/>
    <property type="match status" value="1"/>
</dbReference>
<protein>
    <recommendedName>
        <fullName evidence="5">Phosphoserine phosphatase</fullName>
        <ecNumber evidence="4">3.1.3.3</ecNumber>
    </recommendedName>
    <alternativeName>
        <fullName evidence="11">O-phosphoserine phosphohydrolase</fullName>
    </alternativeName>
</protein>
<dbReference type="GO" id="GO:0036424">
    <property type="term" value="F:L-phosphoserine phosphatase activity"/>
    <property type="evidence" value="ECO:0007669"/>
    <property type="project" value="InterPro"/>
</dbReference>
<evidence type="ECO:0000256" key="10">
    <source>
        <dbReference type="ARBA" id="ARBA00023299"/>
    </source>
</evidence>
<dbReference type="InterPro" id="IPR050582">
    <property type="entry name" value="HAD-like_SerB"/>
</dbReference>
<evidence type="ECO:0000256" key="4">
    <source>
        <dbReference type="ARBA" id="ARBA00012640"/>
    </source>
</evidence>
<dbReference type="Gene3D" id="3.40.50.1000">
    <property type="entry name" value="HAD superfamily/HAD-like"/>
    <property type="match status" value="1"/>
</dbReference>
<comment type="cofactor">
    <cofactor evidence="1">
        <name>Mg(2+)</name>
        <dbReference type="ChEBI" id="CHEBI:18420"/>
    </cofactor>
</comment>
<keyword evidence="6" id="KW-0028">Amino-acid biosynthesis</keyword>
<dbReference type="OrthoDB" id="27226at2759"/>
<proteinExistence type="inferred from homology"/>
<feature type="active site" description="Nucleophile" evidence="12">
    <location>
        <position position="86"/>
    </location>
</feature>
<dbReference type="Pfam" id="PF00702">
    <property type="entry name" value="Hydrolase"/>
    <property type="match status" value="1"/>
</dbReference>
<evidence type="ECO:0000313" key="13">
    <source>
        <dbReference type="EMBL" id="VDI16783.1"/>
    </source>
</evidence>
<dbReference type="NCBIfam" id="TIGR01488">
    <property type="entry name" value="HAD-SF-IB"/>
    <property type="match status" value="1"/>
</dbReference>
<evidence type="ECO:0000256" key="2">
    <source>
        <dbReference type="ARBA" id="ARBA00005135"/>
    </source>
</evidence>
<dbReference type="Proteomes" id="UP000596742">
    <property type="component" value="Unassembled WGS sequence"/>
</dbReference>
<sequence>MFPRTNVTFVFMITDNPPEDYSLLLLRLFQTNEIPPRRLFHLPIIKMLSRTNIIPLRRLFHLPIIKMLSQDQCKKVWRNADAVCFDVDSTVLKDEALDELAKFCGVGELVIEWTNKAMGGNVSFREALNERLKIVQPTRQKVADFLSQHPPQFTPGIKELVSSLSKRGIPVYLVSGGFQSILVPVAEQLGLPVENIIANRIKFYYNGDYAGFDENQPTSSSGGKKVVVETLKNKHGYKNLVMIGDGATDMEACPPADGFIGFGGNIIREKVKQNAPWFVTDMQELINEMKE</sequence>
<comment type="pathway">
    <text evidence="2">Amino-acid biosynthesis; L-serine biosynthesis; L-serine from 3-phospho-D-glycerate: step 3/3.</text>
</comment>
<dbReference type="SUPFAM" id="SSF56784">
    <property type="entry name" value="HAD-like"/>
    <property type="match status" value="1"/>
</dbReference>
<dbReference type="PANTHER" id="PTHR43344">
    <property type="entry name" value="PHOSPHOSERINE PHOSPHATASE"/>
    <property type="match status" value="1"/>
</dbReference>
<dbReference type="Gene3D" id="1.10.150.210">
    <property type="entry name" value="Phosphoserine phosphatase, domain 2"/>
    <property type="match status" value="1"/>
</dbReference>
<dbReference type="GO" id="GO:0005737">
    <property type="term" value="C:cytoplasm"/>
    <property type="evidence" value="ECO:0007669"/>
    <property type="project" value="TreeGrafter"/>
</dbReference>
<keyword evidence="14" id="KW-1185">Reference proteome</keyword>
<evidence type="ECO:0000256" key="5">
    <source>
        <dbReference type="ARBA" id="ARBA00015196"/>
    </source>
</evidence>
<evidence type="ECO:0000313" key="14">
    <source>
        <dbReference type="Proteomes" id="UP000596742"/>
    </source>
</evidence>
<evidence type="ECO:0000256" key="7">
    <source>
        <dbReference type="ARBA" id="ARBA00022723"/>
    </source>
</evidence>
<dbReference type="InterPro" id="IPR023214">
    <property type="entry name" value="HAD_sf"/>
</dbReference>
<evidence type="ECO:0000256" key="11">
    <source>
        <dbReference type="ARBA" id="ARBA00031693"/>
    </source>
</evidence>
<dbReference type="UniPathway" id="UPA00135">
    <property type="reaction ID" value="UER00198"/>
</dbReference>
<dbReference type="CDD" id="cd04309">
    <property type="entry name" value="HAD_PSP_eu"/>
    <property type="match status" value="1"/>
</dbReference>
<keyword evidence="9" id="KW-0460">Magnesium</keyword>
<dbReference type="EC" id="3.1.3.3" evidence="4"/>
<dbReference type="AlphaFoldDB" id="A0A8B6DAW5"/>
<organism evidence="13 14">
    <name type="scientific">Mytilus galloprovincialis</name>
    <name type="common">Mediterranean mussel</name>
    <dbReference type="NCBI Taxonomy" id="29158"/>
    <lineage>
        <taxon>Eukaryota</taxon>
        <taxon>Metazoa</taxon>
        <taxon>Spiralia</taxon>
        <taxon>Lophotrochozoa</taxon>
        <taxon>Mollusca</taxon>
        <taxon>Bivalvia</taxon>
        <taxon>Autobranchia</taxon>
        <taxon>Pteriomorphia</taxon>
        <taxon>Mytilida</taxon>
        <taxon>Mytiloidea</taxon>
        <taxon>Mytilidae</taxon>
        <taxon>Mytilinae</taxon>
        <taxon>Mytilus</taxon>
    </lineage>
</organism>
<dbReference type="InterPro" id="IPR036412">
    <property type="entry name" value="HAD-like_sf"/>
</dbReference>
<reference evidence="13" key="1">
    <citation type="submission" date="2018-11" db="EMBL/GenBank/DDBJ databases">
        <authorList>
            <person name="Alioto T."/>
            <person name="Alioto T."/>
        </authorList>
    </citation>
    <scope>NUCLEOTIDE SEQUENCE</scope>
</reference>
<evidence type="ECO:0000256" key="6">
    <source>
        <dbReference type="ARBA" id="ARBA00022605"/>
    </source>
</evidence>
<evidence type="ECO:0000256" key="3">
    <source>
        <dbReference type="ARBA" id="ARBA00009184"/>
    </source>
</evidence>
<gene>
    <name evidence="13" type="ORF">MGAL_10B020987</name>
</gene>
<keyword evidence="10" id="KW-0718">Serine biosynthesis</keyword>
<dbReference type="FunFam" id="3.40.50.1000:FF:000077">
    <property type="entry name" value="Phosphoserine phosphatase, chloroplastic"/>
    <property type="match status" value="1"/>
</dbReference>
<evidence type="ECO:0000256" key="12">
    <source>
        <dbReference type="PIRSR" id="PIRSR604469-1"/>
    </source>
</evidence>
<dbReference type="PANTHER" id="PTHR43344:SF2">
    <property type="entry name" value="PHOSPHOSERINE PHOSPHATASE"/>
    <property type="match status" value="1"/>
</dbReference>
<evidence type="ECO:0000256" key="8">
    <source>
        <dbReference type="ARBA" id="ARBA00022801"/>
    </source>
</evidence>
<keyword evidence="8 13" id="KW-0378">Hydrolase</keyword>
<dbReference type="InterPro" id="IPR004469">
    <property type="entry name" value="PSP"/>
</dbReference>
<comment type="similarity">
    <text evidence="3">Belongs to the HAD-like hydrolase superfamily. SerB family.</text>
</comment>
<name>A0A8B6DAW5_MYTGA</name>
<feature type="active site" description="Proton donor" evidence="12">
    <location>
        <position position="88"/>
    </location>
</feature>
<dbReference type="GO" id="GO:0006564">
    <property type="term" value="P:L-serine biosynthetic process"/>
    <property type="evidence" value="ECO:0007669"/>
    <property type="project" value="UniProtKB-KW"/>
</dbReference>
<evidence type="ECO:0000256" key="1">
    <source>
        <dbReference type="ARBA" id="ARBA00001946"/>
    </source>
</evidence>
<accession>A0A8B6DAW5</accession>
<comment type="caution">
    <text evidence="13">The sequence shown here is derived from an EMBL/GenBank/DDBJ whole genome shotgun (WGS) entry which is preliminary data.</text>
</comment>
<dbReference type="EMBL" id="UYJE01003123">
    <property type="protein sequence ID" value="VDI16783.1"/>
    <property type="molecule type" value="Genomic_DNA"/>
</dbReference>
<evidence type="ECO:0000256" key="9">
    <source>
        <dbReference type="ARBA" id="ARBA00022842"/>
    </source>
</evidence>